<feature type="region of interest" description="Disordered" evidence="1">
    <location>
        <begin position="24"/>
        <end position="313"/>
    </location>
</feature>
<evidence type="ECO:0000313" key="4">
    <source>
        <dbReference type="Proteomes" id="UP001305779"/>
    </source>
</evidence>
<feature type="compositionally biased region" description="Polar residues" evidence="1">
    <location>
        <begin position="277"/>
        <end position="289"/>
    </location>
</feature>
<sequence>MEILPPLETFAPLQPLAASFNGALTKTDATGSQNPGAAAESTSKAEHEEQIEEPEPAPRPLETQHLPTPVAETVVEETSEALKEAAHKSRPVQPESLEDSPLRDAVETTASSDLPADATRPGGVAITGQKTKQIQERPIAQAQTKDVPASESETGPFHEPEVLSGAVQETSAESRDSPHPPQGGDSTDSHGRIEELPRAADPTDIAAGTDSSRLPIHASSEPRADDQSLGQPMPGPDPESLTVTLKYRSESAQPAETAGASPESSSSTIDMAITRASGAQTRESQTEAAQTEVAVPEKAQTPQPEANVNSINFAPGLYARERNTRRAATKAFREPVTPKKQQPILSEELAEKLVLTPQLKPEARSAKRKAPEPKTVVAQKKRKGSVSSKARPSTKNALTTERLLALASSQADAGQQRPLRDQETDEAFAKLVCEGLEVQAKARRADMGKRQAVRILDLLGLATYPSEEEALFLTTEEATEQVAQGQFTKRIIVTTDQQRVPLQDVDQFLGEYYDDDALVWIQDPEVKPTKKAPITRQVKISQVKERFAAEPTNKPWNLLELATHCDDGLRPIFLNTEDCRLLTKLKIPESHAGPEARRRTYLPGYKEVEKWALVAEAGALTEPHQDSHGYSTFITVNTGLVGFGWLSNPSKPDRDAWRRNPSNFRGGQWRYIVLKPGQTVYFPAGTVHFVFRLPAAGNTLAFGGHILRCSNIVHWVRTLLEERDQKEVTNEDLTDSAPGYLARVEKFVLQARVNGTMEKWGGEESIEEFMRLKKEFLSRRQK</sequence>
<feature type="compositionally biased region" description="Polar residues" evidence="1">
    <location>
        <begin position="300"/>
        <end position="312"/>
    </location>
</feature>
<dbReference type="EMBL" id="JAXOVC010000005">
    <property type="protein sequence ID" value="KAK4501952.1"/>
    <property type="molecule type" value="Genomic_DNA"/>
</dbReference>
<gene>
    <name evidence="3" type="ORF">PRZ48_007762</name>
</gene>
<name>A0ABR0EKC7_ZASCE</name>
<dbReference type="InterPro" id="IPR003347">
    <property type="entry name" value="JmjC_dom"/>
</dbReference>
<evidence type="ECO:0000256" key="1">
    <source>
        <dbReference type="SAM" id="MobiDB-lite"/>
    </source>
</evidence>
<feature type="compositionally biased region" description="Basic and acidic residues" evidence="1">
    <location>
        <begin position="187"/>
        <end position="198"/>
    </location>
</feature>
<evidence type="ECO:0000259" key="2">
    <source>
        <dbReference type="PROSITE" id="PS51184"/>
    </source>
</evidence>
<feature type="domain" description="JmjC" evidence="2">
    <location>
        <begin position="574"/>
        <end position="723"/>
    </location>
</feature>
<accession>A0ABR0EKC7</accession>
<reference evidence="3 4" key="1">
    <citation type="journal article" date="2023" name="G3 (Bethesda)">
        <title>A chromosome-level genome assembly of Zasmidium syzygii isolated from banana leaves.</title>
        <authorList>
            <person name="van Westerhoven A.C."/>
            <person name="Mehrabi R."/>
            <person name="Talebi R."/>
            <person name="Steentjes M.B.F."/>
            <person name="Corcolon B."/>
            <person name="Chong P.A."/>
            <person name="Kema G.H.J."/>
            <person name="Seidl M.F."/>
        </authorList>
    </citation>
    <scope>NUCLEOTIDE SEQUENCE [LARGE SCALE GENOMIC DNA]</scope>
    <source>
        <strain evidence="3 4">P124</strain>
    </source>
</reference>
<organism evidence="3 4">
    <name type="scientific">Zasmidium cellare</name>
    <name type="common">Wine cellar mold</name>
    <name type="synonym">Racodium cellare</name>
    <dbReference type="NCBI Taxonomy" id="395010"/>
    <lineage>
        <taxon>Eukaryota</taxon>
        <taxon>Fungi</taxon>
        <taxon>Dikarya</taxon>
        <taxon>Ascomycota</taxon>
        <taxon>Pezizomycotina</taxon>
        <taxon>Dothideomycetes</taxon>
        <taxon>Dothideomycetidae</taxon>
        <taxon>Mycosphaerellales</taxon>
        <taxon>Mycosphaerellaceae</taxon>
        <taxon>Zasmidium</taxon>
    </lineage>
</organism>
<dbReference type="PROSITE" id="PS51184">
    <property type="entry name" value="JMJC"/>
    <property type="match status" value="1"/>
</dbReference>
<keyword evidence="4" id="KW-1185">Reference proteome</keyword>
<proteinExistence type="predicted"/>
<feature type="compositionally biased region" description="Basic and acidic residues" evidence="1">
    <location>
        <begin position="361"/>
        <end position="372"/>
    </location>
</feature>
<dbReference type="Proteomes" id="UP001305779">
    <property type="component" value="Unassembled WGS sequence"/>
</dbReference>
<protein>
    <recommendedName>
        <fullName evidence="2">JmjC domain-containing protein</fullName>
    </recommendedName>
</protein>
<dbReference type="Gene3D" id="2.60.120.650">
    <property type="entry name" value="Cupin"/>
    <property type="match status" value="1"/>
</dbReference>
<evidence type="ECO:0000313" key="3">
    <source>
        <dbReference type="EMBL" id="KAK4501952.1"/>
    </source>
</evidence>
<feature type="compositionally biased region" description="Polar residues" evidence="1">
    <location>
        <begin position="24"/>
        <end position="35"/>
    </location>
</feature>
<feature type="compositionally biased region" description="Polar residues" evidence="1">
    <location>
        <begin position="385"/>
        <end position="398"/>
    </location>
</feature>
<comment type="caution">
    <text evidence="3">The sequence shown here is derived from an EMBL/GenBank/DDBJ whole genome shotgun (WGS) entry which is preliminary data.</text>
</comment>
<dbReference type="SUPFAM" id="SSF51197">
    <property type="entry name" value="Clavaminate synthase-like"/>
    <property type="match status" value="1"/>
</dbReference>
<feature type="region of interest" description="Disordered" evidence="1">
    <location>
        <begin position="327"/>
        <end position="398"/>
    </location>
</feature>